<keyword evidence="1" id="KW-0472">Membrane</keyword>
<evidence type="ECO:0000313" key="2">
    <source>
        <dbReference type="EMBL" id="MCH6471375.1"/>
    </source>
</evidence>
<dbReference type="Proteomes" id="UP001202922">
    <property type="component" value="Unassembled WGS sequence"/>
</dbReference>
<comment type="caution">
    <text evidence="2">The sequence shown here is derived from an EMBL/GenBank/DDBJ whole genome shotgun (WGS) entry which is preliminary data.</text>
</comment>
<organism evidence="2 3">
    <name type="scientific">Sinomonas terrae</name>
    <dbReference type="NCBI Taxonomy" id="2908838"/>
    <lineage>
        <taxon>Bacteria</taxon>
        <taxon>Bacillati</taxon>
        <taxon>Actinomycetota</taxon>
        <taxon>Actinomycetes</taxon>
        <taxon>Micrococcales</taxon>
        <taxon>Micrococcaceae</taxon>
        <taxon>Sinomonas</taxon>
    </lineage>
</organism>
<feature type="transmembrane region" description="Helical" evidence="1">
    <location>
        <begin position="110"/>
        <end position="132"/>
    </location>
</feature>
<keyword evidence="1" id="KW-0812">Transmembrane</keyword>
<feature type="transmembrane region" description="Helical" evidence="1">
    <location>
        <begin position="19"/>
        <end position="36"/>
    </location>
</feature>
<keyword evidence="1" id="KW-1133">Transmembrane helix</keyword>
<sequence length="146" mass="15395">MTTPATPQPNKLLRRSREALATLGVQFLLGMGANLVGTPQDNTDGGRIVAASLLGLHILVGVAVVVVAIRLWMVARDEELGERVALWALVVLAVTFLIGIGTMLMDSGWLSFLMALGWLIGVGLYIQTFVLASRAGAGTRPSTGIV</sequence>
<evidence type="ECO:0000256" key="1">
    <source>
        <dbReference type="SAM" id="Phobius"/>
    </source>
</evidence>
<name>A0ABS9U459_9MICC</name>
<feature type="transmembrane region" description="Helical" evidence="1">
    <location>
        <begin position="84"/>
        <end position="104"/>
    </location>
</feature>
<keyword evidence="3" id="KW-1185">Reference proteome</keyword>
<accession>A0ABS9U459</accession>
<reference evidence="2 3" key="1">
    <citation type="submission" date="2022-03" db="EMBL/GenBank/DDBJ databases">
        <title>Sinomonas sp. isolated from a soil.</title>
        <authorList>
            <person name="Han J."/>
            <person name="Kim D.-U."/>
        </authorList>
    </citation>
    <scope>NUCLEOTIDE SEQUENCE [LARGE SCALE GENOMIC DNA]</scope>
    <source>
        <strain evidence="2 3">5-5</strain>
    </source>
</reference>
<dbReference type="EMBL" id="JAKZBV010000001">
    <property type="protein sequence ID" value="MCH6471375.1"/>
    <property type="molecule type" value="Genomic_DNA"/>
</dbReference>
<dbReference type="RefSeq" id="WP_241055125.1">
    <property type="nucleotide sequence ID" value="NZ_JAKZBV010000001.1"/>
</dbReference>
<proteinExistence type="predicted"/>
<feature type="transmembrane region" description="Helical" evidence="1">
    <location>
        <begin position="48"/>
        <end position="72"/>
    </location>
</feature>
<gene>
    <name evidence="2" type="ORF">L0M17_15550</name>
</gene>
<protein>
    <submittedName>
        <fullName evidence="2">Uncharacterized protein</fullName>
    </submittedName>
</protein>
<evidence type="ECO:0000313" key="3">
    <source>
        <dbReference type="Proteomes" id="UP001202922"/>
    </source>
</evidence>